<evidence type="ECO:0000313" key="2">
    <source>
        <dbReference type="EMBL" id="KAK2178313.1"/>
    </source>
</evidence>
<evidence type="ECO:0000313" key="3">
    <source>
        <dbReference type="Proteomes" id="UP001209878"/>
    </source>
</evidence>
<proteinExistence type="predicted"/>
<evidence type="ECO:0000256" key="1">
    <source>
        <dbReference type="SAM" id="MobiDB-lite"/>
    </source>
</evidence>
<organism evidence="2 3">
    <name type="scientific">Ridgeia piscesae</name>
    <name type="common">Tubeworm</name>
    <dbReference type="NCBI Taxonomy" id="27915"/>
    <lineage>
        <taxon>Eukaryota</taxon>
        <taxon>Metazoa</taxon>
        <taxon>Spiralia</taxon>
        <taxon>Lophotrochozoa</taxon>
        <taxon>Annelida</taxon>
        <taxon>Polychaeta</taxon>
        <taxon>Sedentaria</taxon>
        <taxon>Canalipalpata</taxon>
        <taxon>Sabellida</taxon>
        <taxon>Siboglinidae</taxon>
        <taxon>Ridgeia</taxon>
    </lineage>
</organism>
<reference evidence="2" key="1">
    <citation type="journal article" date="2023" name="Mol. Biol. Evol.">
        <title>Third-Generation Sequencing Reveals the Adaptive Role of the Epigenome in Three Deep-Sea Polychaetes.</title>
        <authorList>
            <person name="Perez M."/>
            <person name="Aroh O."/>
            <person name="Sun Y."/>
            <person name="Lan Y."/>
            <person name="Juniper S.K."/>
            <person name="Young C.R."/>
            <person name="Angers B."/>
            <person name="Qian P.Y."/>
        </authorList>
    </citation>
    <scope>NUCLEOTIDE SEQUENCE</scope>
    <source>
        <strain evidence="2">R07B-5</strain>
    </source>
</reference>
<dbReference type="AlphaFoldDB" id="A0AAD9NRR9"/>
<protein>
    <submittedName>
        <fullName evidence="2">Uncharacterized protein</fullName>
    </submittedName>
</protein>
<dbReference type="Proteomes" id="UP001209878">
    <property type="component" value="Unassembled WGS sequence"/>
</dbReference>
<accession>A0AAD9NRR9</accession>
<name>A0AAD9NRR9_RIDPI</name>
<dbReference type="EMBL" id="JAODUO010000548">
    <property type="protein sequence ID" value="KAK2178313.1"/>
    <property type="molecule type" value="Genomic_DNA"/>
</dbReference>
<sequence length="328" mass="37348">MAADTWYFGNDFLHYTTSDVSFHDDTYIYHPDNIREEKDSKPDVQPCPRKLLNPRAFEVRQSVCVVGQQRETLQKVKHKIASLLDVPFPIESLHVKSASDIKDDALLVPKVILVAVHSPGRKLIDEEGDHGQLDLLYDAAIEMGADVMIIYVGLPRSVYPPMRHIVYHPRLNDLVFPTQPLLGQIAEQNELVTLVENSDFGHMQKNVIREWMLRPVTRDHRVFHVAESLSTAEMSDADFWSETEVHQLPTSLEDFLSEGPSSAAVEAPKDTPKKKRRRKLIKFRKRREEAKPKEELISLCEEGEFDTGSVEIELGGSSVEVESFMGFD</sequence>
<feature type="region of interest" description="Disordered" evidence="1">
    <location>
        <begin position="257"/>
        <end position="276"/>
    </location>
</feature>
<keyword evidence="3" id="KW-1185">Reference proteome</keyword>
<gene>
    <name evidence="2" type="ORF">NP493_548g02058</name>
</gene>
<comment type="caution">
    <text evidence="2">The sequence shown here is derived from an EMBL/GenBank/DDBJ whole genome shotgun (WGS) entry which is preliminary data.</text>
</comment>